<feature type="compositionally biased region" description="Basic and acidic residues" evidence="4">
    <location>
        <begin position="300"/>
        <end position="316"/>
    </location>
</feature>
<evidence type="ECO:0000256" key="1">
    <source>
        <dbReference type="ARBA" id="ARBA00011764"/>
    </source>
</evidence>
<accession>A0A7R8WHL1</accession>
<evidence type="ECO:0000256" key="3">
    <source>
        <dbReference type="ARBA" id="ARBA00025466"/>
    </source>
</evidence>
<dbReference type="EMBL" id="OB661987">
    <property type="protein sequence ID" value="CAD7229307.1"/>
    <property type="molecule type" value="Genomic_DNA"/>
</dbReference>
<name>A0A7R8WHL1_9CRUS</name>
<evidence type="ECO:0000256" key="4">
    <source>
        <dbReference type="SAM" id="MobiDB-lite"/>
    </source>
</evidence>
<feature type="region of interest" description="Disordered" evidence="4">
    <location>
        <begin position="300"/>
        <end position="335"/>
    </location>
</feature>
<dbReference type="Pfam" id="PF13873">
    <property type="entry name" value="Myb_DNA-bind_5"/>
    <property type="match status" value="1"/>
</dbReference>
<gene>
    <name evidence="5" type="ORF">CTOB1V02_LOCUS7179</name>
</gene>
<proteinExistence type="predicted"/>
<dbReference type="InterPro" id="IPR028002">
    <property type="entry name" value="Myb_DNA-bind_5"/>
</dbReference>
<dbReference type="OrthoDB" id="6134189at2759"/>
<comment type="subunit">
    <text evidence="1">Self-associates forming complexes of several hundred monomers.</text>
</comment>
<evidence type="ECO:0000313" key="5">
    <source>
        <dbReference type="EMBL" id="CAD7229307.1"/>
    </source>
</evidence>
<sequence length="581" mass="64891">MDRKRSSKFSAGEKRVLLEIISKFPVIGNRRNDQKTCEKKQEAWCQVHQEFNLNSEAQFSRPLKSLKCQWKNIKFQRKKGEEKKISNGGEHASAGWNKMVAGQLNHTILDETTQEPDSSSYIATAADKNEENEDGDIVSPPKIQQQQHYETMEKDLNQQILKKELEVLELKKQLLAKKILFQKIREELLLKQWMKFGGLAMMGMNLAMNPIPRTVGSEGFINGMCQHRREVSSYPGLFDPTLQSGGPIDLLLFPIELRLLYVIWGLFLAVTFIVDLAWDTWRRSKEEDAREREAELRIKRGSTDNARRDIERDRSPSRRMSCANPYPSSPRPSTISTIMPLELRRPTSEGKNLLMFGMLNQCSNISSAASETGLSGSRNHLLIPGVYGADAGTSAGDKPKIKITDENDCSYSVTTSGGDPAALRSSRNSICSDRRVSQVDVSSPMLRQVPPARRRSAVPSPTSPVAYAGADRNYKKRLSDVSAISAFQRELGDNSVRTLEGGLQARIRRNSAFPMNNAGAATAAKYLVAPQEPRRRANSSPNITSREQQLVVSQAPPCNVHRNLVAGPTPLRTSPPGNNSW</sequence>
<comment type="function">
    <text evidence="3">Involved in transvection phenomena (= synapsis-dependent gene expression), where the synaptic pairing of chromosomes carrying genes with which zeste interacts influences the expression of these genes. Zeste binds to DNA and stimulates transcription from a nearby promoter.</text>
</comment>
<dbReference type="PANTHER" id="PTHR21411">
    <property type="entry name" value="APONTIC"/>
    <property type="match status" value="1"/>
</dbReference>
<feature type="non-terminal residue" evidence="5">
    <location>
        <position position="1"/>
    </location>
</feature>
<evidence type="ECO:0000256" key="2">
    <source>
        <dbReference type="ARBA" id="ARBA00016807"/>
    </source>
</evidence>
<organism evidence="5">
    <name type="scientific">Cyprideis torosa</name>
    <dbReference type="NCBI Taxonomy" id="163714"/>
    <lineage>
        <taxon>Eukaryota</taxon>
        <taxon>Metazoa</taxon>
        <taxon>Ecdysozoa</taxon>
        <taxon>Arthropoda</taxon>
        <taxon>Crustacea</taxon>
        <taxon>Oligostraca</taxon>
        <taxon>Ostracoda</taxon>
        <taxon>Podocopa</taxon>
        <taxon>Podocopida</taxon>
        <taxon>Cytherocopina</taxon>
        <taxon>Cytheroidea</taxon>
        <taxon>Cytherideidae</taxon>
        <taxon>Cyprideis</taxon>
    </lineage>
</organism>
<dbReference type="PANTHER" id="PTHR21411:SF0">
    <property type="entry name" value="REGULATORY PROTEIN ZESTE"/>
    <property type="match status" value="1"/>
</dbReference>
<protein>
    <recommendedName>
        <fullName evidence="2">Regulatory protein zeste</fullName>
    </recommendedName>
</protein>
<reference evidence="5" key="1">
    <citation type="submission" date="2020-11" db="EMBL/GenBank/DDBJ databases">
        <authorList>
            <person name="Tran Van P."/>
        </authorList>
    </citation>
    <scope>NUCLEOTIDE SEQUENCE</scope>
</reference>
<dbReference type="AlphaFoldDB" id="A0A7R8WHL1"/>